<dbReference type="InterPro" id="IPR000048">
    <property type="entry name" value="IQ_motif_EF-hand-BS"/>
</dbReference>
<keyword evidence="1" id="KW-0479">Metal-binding</keyword>
<sequence length="480" mass="54247">MKDPAVSDPNLAHLFSSKRCVYLPNGPTLTLADLLQSRSETLKDESTTEAVTHLILAASTSTFSSSIWMRDEERGTSEKNVNMPLSAALDLPFPFLNTWIGLKFTATKLSANQHRHVRGLPGKATIDISDKPTREPAKTYKDCTVGRPFRRRFGCKAEDGRLILAAVALQDHITRSICVRSAPLIPPTADASFTISTGAVCRKNKNSRKEAGHSVWTKGEETEYVLDRAPPPLSLAQRIGLVAPPSSRLTTEEWAEVKTRSLLEGDSSQPCVICREQFCLQPQVLLSCSHVFHKVCLRSFEKFSGRKCCPMCRREQIQAFWRGYLVRKWYTDIRKHVPPKDQLLRRRFFEKKFQELNASFVRACSIDVDGFIDDIDCSVAMSHDIQRRFNRSVSQLEEKDWQEAHEKAAQRGVQDCPICLNHLDSSREGRSVLLLSCSHLFHEPCLLAFELFCQELKPRPDMNMLELVLTEDGTGISSEH</sequence>
<proteinExistence type="predicted"/>
<evidence type="ECO:0000256" key="1">
    <source>
        <dbReference type="ARBA" id="ARBA00022723"/>
    </source>
</evidence>
<dbReference type="InterPro" id="IPR027370">
    <property type="entry name" value="Znf-RING_euk"/>
</dbReference>
<dbReference type="Gene3D" id="3.30.40.10">
    <property type="entry name" value="Zinc/RING finger domain, C3HC4 (zinc finger)"/>
    <property type="match status" value="2"/>
</dbReference>
<dbReference type="CDD" id="cd23767">
    <property type="entry name" value="IQCD"/>
    <property type="match status" value="1"/>
</dbReference>
<keyword evidence="3" id="KW-0862">Zinc</keyword>
<dbReference type="SMART" id="SM00184">
    <property type="entry name" value="RING"/>
    <property type="match status" value="2"/>
</dbReference>
<feature type="domain" description="RING-type" evidence="5">
    <location>
        <begin position="416"/>
        <end position="453"/>
    </location>
</feature>
<dbReference type="CDD" id="cd16677">
    <property type="entry name" value="RING-H2_RNF32_rpt1"/>
    <property type="match status" value="1"/>
</dbReference>
<dbReference type="Proteomes" id="UP000316079">
    <property type="component" value="Unassembled WGS sequence"/>
</dbReference>
<dbReference type="PANTHER" id="PTHR14991">
    <property type="entry name" value="RING FINGER PROTEIN 32"/>
    <property type="match status" value="1"/>
</dbReference>
<dbReference type="InterPro" id="IPR042862">
    <property type="entry name" value="RNF32"/>
</dbReference>
<dbReference type="STRING" id="623744.A0A553R9K7"/>
<dbReference type="InterPro" id="IPR001841">
    <property type="entry name" value="Znf_RING"/>
</dbReference>
<evidence type="ECO:0000256" key="2">
    <source>
        <dbReference type="ARBA" id="ARBA00022771"/>
    </source>
</evidence>
<feature type="domain" description="RING-type" evidence="5">
    <location>
        <begin position="271"/>
        <end position="313"/>
    </location>
</feature>
<reference evidence="6 7" key="1">
    <citation type="journal article" date="2019" name="Sci. Data">
        <title>Hybrid genome assembly and annotation of Danionella translucida.</title>
        <authorList>
            <person name="Kadobianskyi M."/>
            <person name="Schulze L."/>
            <person name="Schuelke M."/>
            <person name="Judkewitz B."/>
        </authorList>
    </citation>
    <scope>NUCLEOTIDE SEQUENCE [LARGE SCALE GENOMIC DNA]</scope>
    <source>
        <strain evidence="6 7">Bolton</strain>
    </source>
</reference>
<dbReference type="AlphaFoldDB" id="A0A553R9K7"/>
<protein>
    <recommendedName>
        <fullName evidence="5">RING-type domain-containing protein</fullName>
    </recommendedName>
</protein>
<dbReference type="Pfam" id="PF00612">
    <property type="entry name" value="IQ"/>
    <property type="match status" value="1"/>
</dbReference>
<accession>A0A553R9K7</accession>
<dbReference type="PANTHER" id="PTHR14991:SF0">
    <property type="entry name" value="RING FINGER PROTEIN 32"/>
    <property type="match status" value="1"/>
</dbReference>
<dbReference type="SUPFAM" id="SSF57850">
    <property type="entry name" value="RING/U-box"/>
    <property type="match status" value="2"/>
</dbReference>
<evidence type="ECO:0000313" key="6">
    <source>
        <dbReference type="EMBL" id="TRY98862.1"/>
    </source>
</evidence>
<dbReference type="InterPro" id="IPR013083">
    <property type="entry name" value="Znf_RING/FYVE/PHD"/>
</dbReference>
<dbReference type="OrthoDB" id="8062037at2759"/>
<dbReference type="Pfam" id="PF17123">
    <property type="entry name" value="zf-RING_11"/>
    <property type="match status" value="1"/>
</dbReference>
<gene>
    <name evidence="6" type="ORF">DNTS_016661</name>
</gene>
<keyword evidence="7" id="KW-1185">Reference proteome</keyword>
<keyword evidence="2 4" id="KW-0863">Zinc-finger</keyword>
<evidence type="ECO:0000259" key="5">
    <source>
        <dbReference type="PROSITE" id="PS50089"/>
    </source>
</evidence>
<name>A0A553R9K7_9TELE</name>
<evidence type="ECO:0000313" key="7">
    <source>
        <dbReference type="Proteomes" id="UP000316079"/>
    </source>
</evidence>
<dbReference type="PROSITE" id="PS50089">
    <property type="entry name" value="ZF_RING_2"/>
    <property type="match status" value="2"/>
</dbReference>
<evidence type="ECO:0000256" key="3">
    <source>
        <dbReference type="ARBA" id="ARBA00022833"/>
    </source>
</evidence>
<dbReference type="PROSITE" id="PS50096">
    <property type="entry name" value="IQ"/>
    <property type="match status" value="1"/>
</dbReference>
<dbReference type="GO" id="GO:0008270">
    <property type="term" value="F:zinc ion binding"/>
    <property type="evidence" value="ECO:0007669"/>
    <property type="project" value="UniProtKB-KW"/>
</dbReference>
<dbReference type="Pfam" id="PF13445">
    <property type="entry name" value="zf-RING_UBOX"/>
    <property type="match status" value="1"/>
</dbReference>
<organism evidence="6 7">
    <name type="scientific">Danionella cerebrum</name>
    <dbReference type="NCBI Taxonomy" id="2873325"/>
    <lineage>
        <taxon>Eukaryota</taxon>
        <taxon>Metazoa</taxon>
        <taxon>Chordata</taxon>
        <taxon>Craniata</taxon>
        <taxon>Vertebrata</taxon>
        <taxon>Euteleostomi</taxon>
        <taxon>Actinopterygii</taxon>
        <taxon>Neopterygii</taxon>
        <taxon>Teleostei</taxon>
        <taxon>Ostariophysi</taxon>
        <taxon>Cypriniformes</taxon>
        <taxon>Danionidae</taxon>
        <taxon>Danioninae</taxon>
        <taxon>Danionella</taxon>
    </lineage>
</organism>
<evidence type="ECO:0000256" key="4">
    <source>
        <dbReference type="PROSITE-ProRule" id="PRU00175"/>
    </source>
</evidence>
<dbReference type="EMBL" id="SRMA01025131">
    <property type="protein sequence ID" value="TRY98862.1"/>
    <property type="molecule type" value="Genomic_DNA"/>
</dbReference>
<comment type="caution">
    <text evidence="6">The sequence shown here is derived from an EMBL/GenBank/DDBJ whole genome shotgun (WGS) entry which is preliminary data.</text>
</comment>